<evidence type="ECO:0008006" key="6">
    <source>
        <dbReference type="Google" id="ProtNLM"/>
    </source>
</evidence>
<dbReference type="SUPFAM" id="SSF56214">
    <property type="entry name" value="4'-phosphopantetheinyl transferase"/>
    <property type="match status" value="1"/>
</dbReference>
<dbReference type="PANTHER" id="PTHR38096">
    <property type="entry name" value="ENTEROBACTIN SYNTHASE COMPONENT D"/>
    <property type="match status" value="1"/>
</dbReference>
<keyword evidence="5" id="KW-1185">Reference proteome</keyword>
<dbReference type="EMBL" id="BAAANY010000038">
    <property type="protein sequence ID" value="GAA1714196.1"/>
    <property type="molecule type" value="Genomic_DNA"/>
</dbReference>
<reference evidence="4 5" key="1">
    <citation type="journal article" date="2019" name="Int. J. Syst. Evol. Microbiol.">
        <title>The Global Catalogue of Microorganisms (GCM) 10K type strain sequencing project: providing services to taxonomists for standard genome sequencing and annotation.</title>
        <authorList>
            <consortium name="The Broad Institute Genomics Platform"/>
            <consortium name="The Broad Institute Genome Sequencing Center for Infectious Disease"/>
            <person name="Wu L."/>
            <person name="Ma J."/>
        </authorList>
    </citation>
    <scope>NUCLEOTIDE SEQUENCE [LARGE SCALE GENOMIC DNA]</scope>
    <source>
        <strain evidence="4 5">JCM 14718</strain>
    </source>
</reference>
<evidence type="ECO:0000313" key="5">
    <source>
        <dbReference type="Proteomes" id="UP001500618"/>
    </source>
</evidence>
<evidence type="ECO:0000256" key="1">
    <source>
        <dbReference type="ARBA" id="ARBA00022679"/>
    </source>
</evidence>
<dbReference type="InterPro" id="IPR041354">
    <property type="entry name" value="4PPT_N"/>
</dbReference>
<dbReference type="InterPro" id="IPR003542">
    <property type="entry name" value="Enbac_synth_compD-like"/>
</dbReference>
<organism evidence="4 5">
    <name type="scientific">Fodinicola feengrottensis</name>
    <dbReference type="NCBI Taxonomy" id="435914"/>
    <lineage>
        <taxon>Bacteria</taxon>
        <taxon>Bacillati</taxon>
        <taxon>Actinomycetota</taxon>
        <taxon>Actinomycetes</taxon>
        <taxon>Mycobacteriales</taxon>
        <taxon>Fodinicola</taxon>
    </lineage>
</organism>
<dbReference type="Proteomes" id="UP001500618">
    <property type="component" value="Unassembled WGS sequence"/>
</dbReference>
<sequence>MLVGSVVPVGVVVVEGAIGAPDVPIATDERALVCGAVSRRQREFAAGRRCAHRALAALGMDLSVIGSGPRREPLWPAGVVGSITHSDAYVAAAVAGGRAYAGLGIDVECRRPPLESMLETVCVPSEQAWCLAGDSPSQRLRLVFSAKESVFKAVYPATGDWLGFHDLELIFAGHTFTVHSGRWSGVTGAHQAVDDLQATAAWLPALCR</sequence>
<keyword evidence="1" id="KW-0808">Transferase</keyword>
<proteinExistence type="predicted"/>
<evidence type="ECO:0000259" key="3">
    <source>
        <dbReference type="Pfam" id="PF17837"/>
    </source>
</evidence>
<gene>
    <name evidence="4" type="ORF">GCM10009765_74040</name>
</gene>
<dbReference type="Gene3D" id="3.90.470.20">
    <property type="entry name" value="4'-phosphopantetheinyl transferase domain"/>
    <property type="match status" value="1"/>
</dbReference>
<dbReference type="Pfam" id="PF17837">
    <property type="entry name" value="4PPT_N"/>
    <property type="match status" value="1"/>
</dbReference>
<evidence type="ECO:0000313" key="4">
    <source>
        <dbReference type="EMBL" id="GAA1714196.1"/>
    </source>
</evidence>
<protein>
    <recommendedName>
        <fullName evidence="6">4'-phosphopantetheinyl transferase superfamily protein</fullName>
    </recommendedName>
</protein>
<dbReference type="PRINTS" id="PR01399">
    <property type="entry name" value="ENTSNTHTASED"/>
</dbReference>
<name>A0ABN2IYC5_9ACTN</name>
<comment type="caution">
    <text evidence="4">The sequence shown here is derived from an EMBL/GenBank/DDBJ whole genome shotgun (WGS) entry which is preliminary data.</text>
</comment>
<dbReference type="Pfam" id="PF01648">
    <property type="entry name" value="ACPS"/>
    <property type="match status" value="1"/>
</dbReference>
<accession>A0ABN2IYC5</accession>
<feature type="domain" description="4'-phosphopantetheinyl transferase" evidence="2">
    <location>
        <begin position="102"/>
        <end position="172"/>
    </location>
</feature>
<dbReference type="RefSeq" id="WP_344314755.1">
    <property type="nucleotide sequence ID" value="NZ_BAAANY010000038.1"/>
</dbReference>
<dbReference type="PANTHER" id="PTHR38096:SF1">
    <property type="entry name" value="ENTEROBACTIN SYNTHASE COMPONENT D"/>
    <property type="match status" value="1"/>
</dbReference>
<feature type="domain" description="4'-phosphopantetheinyl transferase N-terminal" evidence="3">
    <location>
        <begin position="28"/>
        <end position="95"/>
    </location>
</feature>
<evidence type="ECO:0000259" key="2">
    <source>
        <dbReference type="Pfam" id="PF01648"/>
    </source>
</evidence>
<dbReference type="InterPro" id="IPR037143">
    <property type="entry name" value="4-PPantetheinyl_Trfase_dom_sf"/>
</dbReference>
<dbReference type="InterPro" id="IPR008278">
    <property type="entry name" value="4-PPantetheinyl_Trfase_dom"/>
</dbReference>